<dbReference type="InterPro" id="IPR000086">
    <property type="entry name" value="NUDIX_hydrolase_dom"/>
</dbReference>
<keyword evidence="1" id="KW-0378">Hydrolase</keyword>
<sequence length="238" mass="26884">MAAHPVHASLPLFAQFASEDFVIGGGVAIFHIASGSVVICSAEDRKGRTYYFLPKGRRDAGEESGRGAEREGYEESGYRNRLLPLPIRHHQPQAHPRTEAPALTAEPVWMQLMPVSRYQYVLYWYIAETLPPSLEEELDAQAGEAYKPPPPFPKDLTLRERIKMEPEGYEPRHHEGTGVDEEEKAYKSYLVPVEEAVMKLGGRGVLVDVVLRGWKGIQERMRLEEEEWVDEDGKGVVD</sequence>
<name>A0A6A6JFQ0_WESOR</name>
<reference evidence="5" key="1">
    <citation type="journal article" date="2020" name="Stud. Mycol.">
        <title>101 Dothideomycetes genomes: a test case for predicting lifestyles and emergence of pathogens.</title>
        <authorList>
            <person name="Haridas S."/>
            <person name="Albert R."/>
            <person name="Binder M."/>
            <person name="Bloem J."/>
            <person name="Labutti K."/>
            <person name="Salamov A."/>
            <person name="Andreopoulos B."/>
            <person name="Baker S."/>
            <person name="Barry K."/>
            <person name="Bills G."/>
            <person name="Bluhm B."/>
            <person name="Cannon C."/>
            <person name="Castanera R."/>
            <person name="Culley D."/>
            <person name="Daum C."/>
            <person name="Ezra D."/>
            <person name="Gonzalez J."/>
            <person name="Henrissat B."/>
            <person name="Kuo A."/>
            <person name="Liang C."/>
            <person name="Lipzen A."/>
            <person name="Lutzoni F."/>
            <person name="Magnuson J."/>
            <person name="Mondo S."/>
            <person name="Nolan M."/>
            <person name="Ohm R."/>
            <person name="Pangilinan J."/>
            <person name="Park H.-J."/>
            <person name="Ramirez L."/>
            <person name="Alfaro M."/>
            <person name="Sun H."/>
            <person name="Tritt A."/>
            <person name="Yoshinaga Y."/>
            <person name="Zwiers L.-H."/>
            <person name="Turgeon B."/>
            <person name="Goodwin S."/>
            <person name="Spatafora J."/>
            <person name="Crous P."/>
            <person name="Grigoriev I."/>
        </authorList>
    </citation>
    <scope>NUCLEOTIDE SEQUENCE</scope>
    <source>
        <strain evidence="5">CBS 379.55</strain>
    </source>
</reference>
<keyword evidence="3" id="KW-1133">Transmembrane helix</keyword>
<protein>
    <recommendedName>
        <fullName evidence="4">Nudix hydrolase domain-containing protein</fullName>
    </recommendedName>
</protein>
<dbReference type="PROSITE" id="PS51462">
    <property type="entry name" value="NUDIX"/>
    <property type="match status" value="1"/>
</dbReference>
<evidence type="ECO:0000259" key="4">
    <source>
        <dbReference type="PROSITE" id="PS51462"/>
    </source>
</evidence>
<accession>A0A6A6JFQ0</accession>
<gene>
    <name evidence="5" type="ORF">EI97DRAFT_379263</name>
</gene>
<evidence type="ECO:0000256" key="1">
    <source>
        <dbReference type="ARBA" id="ARBA00022801"/>
    </source>
</evidence>
<feature type="domain" description="Nudix hydrolase" evidence="4">
    <location>
        <begin position="20"/>
        <end position="170"/>
    </location>
</feature>
<dbReference type="OrthoDB" id="10259236at2759"/>
<dbReference type="InterPro" id="IPR020084">
    <property type="entry name" value="NUDIX_hydrolase_CS"/>
</dbReference>
<organism evidence="5 6">
    <name type="scientific">Westerdykella ornata</name>
    <dbReference type="NCBI Taxonomy" id="318751"/>
    <lineage>
        <taxon>Eukaryota</taxon>
        <taxon>Fungi</taxon>
        <taxon>Dikarya</taxon>
        <taxon>Ascomycota</taxon>
        <taxon>Pezizomycotina</taxon>
        <taxon>Dothideomycetes</taxon>
        <taxon>Pleosporomycetidae</taxon>
        <taxon>Pleosporales</taxon>
        <taxon>Sporormiaceae</taxon>
        <taxon>Westerdykella</taxon>
    </lineage>
</organism>
<keyword evidence="3" id="KW-0812">Transmembrane</keyword>
<dbReference type="EMBL" id="ML986497">
    <property type="protein sequence ID" value="KAF2275450.1"/>
    <property type="molecule type" value="Genomic_DNA"/>
</dbReference>
<dbReference type="GeneID" id="54548877"/>
<dbReference type="Proteomes" id="UP000800097">
    <property type="component" value="Unassembled WGS sequence"/>
</dbReference>
<dbReference type="GO" id="GO:0016787">
    <property type="term" value="F:hydrolase activity"/>
    <property type="evidence" value="ECO:0007669"/>
    <property type="project" value="UniProtKB-KW"/>
</dbReference>
<keyword evidence="3" id="KW-0472">Membrane</keyword>
<evidence type="ECO:0000313" key="5">
    <source>
        <dbReference type="EMBL" id="KAF2275450.1"/>
    </source>
</evidence>
<dbReference type="SUPFAM" id="SSF55811">
    <property type="entry name" value="Nudix"/>
    <property type="match status" value="1"/>
</dbReference>
<feature type="region of interest" description="Disordered" evidence="2">
    <location>
        <begin position="56"/>
        <end position="75"/>
    </location>
</feature>
<evidence type="ECO:0000256" key="2">
    <source>
        <dbReference type="SAM" id="MobiDB-lite"/>
    </source>
</evidence>
<evidence type="ECO:0000256" key="3">
    <source>
        <dbReference type="SAM" id="Phobius"/>
    </source>
</evidence>
<dbReference type="RefSeq" id="XP_033652989.1">
    <property type="nucleotide sequence ID" value="XM_033795702.1"/>
</dbReference>
<dbReference type="InterPro" id="IPR015797">
    <property type="entry name" value="NUDIX_hydrolase-like_dom_sf"/>
</dbReference>
<evidence type="ECO:0000313" key="6">
    <source>
        <dbReference type="Proteomes" id="UP000800097"/>
    </source>
</evidence>
<proteinExistence type="predicted"/>
<keyword evidence="6" id="KW-1185">Reference proteome</keyword>
<dbReference type="PROSITE" id="PS00893">
    <property type="entry name" value="NUDIX_BOX"/>
    <property type="match status" value="1"/>
</dbReference>
<dbReference type="AlphaFoldDB" id="A0A6A6JFQ0"/>
<dbReference type="Gene3D" id="3.90.79.10">
    <property type="entry name" value="Nucleoside Triphosphate Pyrophosphohydrolase"/>
    <property type="match status" value="1"/>
</dbReference>
<feature type="transmembrane region" description="Helical" evidence="3">
    <location>
        <begin position="21"/>
        <end position="42"/>
    </location>
</feature>